<reference evidence="1 2" key="1">
    <citation type="submission" date="2017-05" db="EMBL/GenBank/DDBJ databases">
        <authorList>
            <person name="Varghese N."/>
            <person name="Submissions S."/>
        </authorList>
    </citation>
    <scope>NUCLEOTIDE SEQUENCE [LARGE SCALE GENOMIC DNA]</scope>
    <source>
        <strain evidence="1 2">DSM 29506</strain>
    </source>
</reference>
<dbReference type="OrthoDB" id="7877307at2"/>
<keyword evidence="2" id="KW-1185">Reference proteome</keyword>
<sequence>MPSEIGDPVGLIIDRSGNDYDAVRVTNDDYRVTLVRADNGDLLFQNDEIDDEMQITFPNLGTECTIAYVTQSEIRLLEGQTLNGSYTLPQHDLLGFVAVDRAMTKVEKIRLIRYLASKAQGVRYGADLNDMQLACINAADVFVYDTSLDSDGGAWAVGAYPALMVIVAETASVKIYDGADPTLPLHTTLDFTGYAVTSAAAVAGVLSVGTSTGLAVFNLADGDTTVALDYTTATDPAIVSNAVNDVAMAVLPDAPIDPATGLPVPTIAVATAGGVSVIKDDGTVVDVVYSGSPVITSIDATPDRLFFSATNGVVITSGYPSSDVSSASFSTLAGLLLNGAGYYITSMPALLGTVSRVVT</sequence>
<accession>A0A521FUY4</accession>
<evidence type="ECO:0000313" key="1">
    <source>
        <dbReference type="EMBL" id="SMO99914.1"/>
    </source>
</evidence>
<dbReference type="RefSeq" id="WP_142495103.1">
    <property type="nucleotide sequence ID" value="NZ_FXTO01000064.1"/>
</dbReference>
<gene>
    <name evidence="1" type="ORF">SAMN06265173_1643</name>
</gene>
<evidence type="ECO:0000313" key="2">
    <source>
        <dbReference type="Proteomes" id="UP000316030"/>
    </source>
</evidence>
<dbReference type="Proteomes" id="UP000316030">
    <property type="component" value="Unassembled WGS sequence"/>
</dbReference>
<protein>
    <submittedName>
        <fullName evidence="1">Uncharacterized protein</fullName>
    </submittedName>
</protein>
<organism evidence="1 2">
    <name type="scientific">Thalassovita litoralis</name>
    <dbReference type="NCBI Taxonomy" id="1010611"/>
    <lineage>
        <taxon>Bacteria</taxon>
        <taxon>Pseudomonadati</taxon>
        <taxon>Pseudomonadota</taxon>
        <taxon>Alphaproteobacteria</taxon>
        <taxon>Rhodobacterales</taxon>
        <taxon>Roseobacteraceae</taxon>
        <taxon>Thalassovita</taxon>
    </lineage>
</organism>
<dbReference type="AlphaFoldDB" id="A0A521FUY4"/>
<name>A0A521FUY4_9RHOB</name>
<dbReference type="EMBL" id="FXTO01000064">
    <property type="protein sequence ID" value="SMO99914.1"/>
    <property type="molecule type" value="Genomic_DNA"/>
</dbReference>
<proteinExistence type="predicted"/>